<reference evidence="13 14" key="1">
    <citation type="journal article" date="2017" name="Curr. Biol.">
        <title>Genome architecture and evolution of a unichromosomal asexual nematode.</title>
        <authorList>
            <person name="Fradin H."/>
            <person name="Zegar C."/>
            <person name="Gutwein M."/>
            <person name="Lucas J."/>
            <person name="Kovtun M."/>
            <person name="Corcoran D."/>
            <person name="Baugh L.R."/>
            <person name="Kiontke K."/>
            <person name="Gunsalus K."/>
            <person name="Fitch D.H."/>
            <person name="Piano F."/>
        </authorList>
    </citation>
    <scope>NUCLEOTIDE SEQUENCE [LARGE SCALE GENOMIC DNA]</scope>
    <source>
        <strain evidence="13">PF1309</strain>
    </source>
</reference>
<feature type="domain" description="ECSIT C-terminal" evidence="12">
    <location>
        <begin position="312"/>
        <end position="436"/>
    </location>
</feature>
<evidence type="ECO:0000256" key="10">
    <source>
        <dbReference type="ARBA" id="ARBA00023128"/>
    </source>
</evidence>
<evidence type="ECO:0000256" key="4">
    <source>
        <dbReference type="ARBA" id="ARBA00007674"/>
    </source>
</evidence>
<comment type="subcellular location">
    <subcellularLocation>
        <location evidence="3">Cytoplasm</location>
    </subcellularLocation>
    <subcellularLocation>
        <location evidence="2">Mitochondrion</location>
    </subcellularLocation>
    <subcellularLocation>
        <location evidence="1">Nucleus</location>
    </subcellularLocation>
</comment>
<dbReference type="Pfam" id="PF06239">
    <property type="entry name" value="ECSIT_N"/>
    <property type="match status" value="1"/>
</dbReference>
<evidence type="ECO:0000256" key="5">
    <source>
        <dbReference type="ARBA" id="ARBA00019998"/>
    </source>
</evidence>
<keyword evidence="14" id="KW-1185">Reference proteome</keyword>
<keyword evidence="11" id="KW-0539">Nucleus</keyword>
<evidence type="ECO:0000256" key="8">
    <source>
        <dbReference type="ARBA" id="ARBA00022859"/>
    </source>
</evidence>
<comment type="similarity">
    <text evidence="4">Belongs to the ECSIT family.</text>
</comment>
<dbReference type="EMBL" id="LIAE01010637">
    <property type="protein sequence ID" value="PAV57463.1"/>
    <property type="molecule type" value="Genomic_DNA"/>
</dbReference>
<dbReference type="PANTHER" id="PTHR13113">
    <property type="entry name" value="ECSIT EVOLUTIONARILY CONSERVED SIGNALING INTERMEDIATE IN TOLL PATHWAYS"/>
    <property type="match status" value="1"/>
</dbReference>
<keyword evidence="6" id="KW-0963">Cytoplasm</keyword>
<dbReference type="GO" id="GO:0005739">
    <property type="term" value="C:mitochondrion"/>
    <property type="evidence" value="ECO:0007669"/>
    <property type="project" value="UniProtKB-SubCell"/>
</dbReference>
<dbReference type="GO" id="GO:0007178">
    <property type="term" value="P:cell surface receptor protein serine/threonine kinase signaling pathway"/>
    <property type="evidence" value="ECO:0007669"/>
    <property type="project" value="TreeGrafter"/>
</dbReference>
<dbReference type="OrthoDB" id="10064298at2759"/>
<evidence type="ECO:0000313" key="13">
    <source>
        <dbReference type="EMBL" id="PAV57463.1"/>
    </source>
</evidence>
<evidence type="ECO:0000259" key="12">
    <source>
        <dbReference type="SMART" id="SM01284"/>
    </source>
</evidence>
<dbReference type="InterPro" id="IPR010418">
    <property type="entry name" value="ECSIT"/>
</dbReference>
<dbReference type="InterPro" id="IPR046448">
    <property type="entry name" value="ECSIT_N"/>
</dbReference>
<name>A0A2A2J771_9BILA</name>
<keyword evidence="7" id="KW-0399">Innate immunity</keyword>
<gene>
    <name evidence="13" type="ORF">WR25_26886</name>
</gene>
<dbReference type="GO" id="GO:0005634">
    <property type="term" value="C:nucleus"/>
    <property type="evidence" value="ECO:0007669"/>
    <property type="project" value="UniProtKB-SubCell"/>
</dbReference>
<sequence length="449" mass="52611">METKYQKRDLAMTSLDAKICIFQMGVTGSFSVGSLRPITVMYRCLTRLGSIEGLHRAVAGCSESAAAVQGRRTFGWSCRAMQEQRRERRKNTDKDKLVVVRAEDKYNTVPPLERNKETFMAIIKLFKDHRGRNHVDFINVSRANMKDFGVHKDLDVYKALLQVFPEGTMVPANQWQRLFIHYPQQQFCCVRLLDEMEWHGVQPDKELHDIVASIFGQWNFATKKAKRMLYWMPKLKHANKYLDRRHVEGWKLFDRLFDRGEIVDQNLSAAELAGIALKMMNRDPGAELSLVTLSDIDMEVKDHPAWICYSQSFVQRNLIKELPDNYEVFVDGPYRVYVMQTPVQYIVLSCKPLRECTRQDEFKKDQTFDDNYENWFSEWQERQRSRGRSCHEQQEETILALGALYSNDRQTGKRWVSELEKSNPKIAKLQVRIRLEEEEEKDNSNAQNS</sequence>
<evidence type="ECO:0000256" key="9">
    <source>
        <dbReference type="ARBA" id="ARBA00022946"/>
    </source>
</evidence>
<dbReference type="Proteomes" id="UP000218231">
    <property type="component" value="Unassembled WGS sequence"/>
</dbReference>
<keyword evidence="9" id="KW-0809">Transit peptide</keyword>
<dbReference type="GO" id="GO:0045087">
    <property type="term" value="P:innate immune response"/>
    <property type="evidence" value="ECO:0007669"/>
    <property type="project" value="UniProtKB-KW"/>
</dbReference>
<evidence type="ECO:0000256" key="2">
    <source>
        <dbReference type="ARBA" id="ARBA00004173"/>
    </source>
</evidence>
<keyword evidence="8" id="KW-0391">Immunity</keyword>
<dbReference type="Pfam" id="PF14784">
    <property type="entry name" value="ECSIT_C"/>
    <property type="match status" value="1"/>
</dbReference>
<protein>
    <recommendedName>
        <fullName evidence="5">Evolutionarily conserved signaling intermediate in Toll pathway, mitochondrial</fullName>
    </recommendedName>
</protein>
<organism evidence="13 14">
    <name type="scientific">Diploscapter pachys</name>
    <dbReference type="NCBI Taxonomy" id="2018661"/>
    <lineage>
        <taxon>Eukaryota</taxon>
        <taxon>Metazoa</taxon>
        <taxon>Ecdysozoa</taxon>
        <taxon>Nematoda</taxon>
        <taxon>Chromadorea</taxon>
        <taxon>Rhabditida</taxon>
        <taxon>Rhabditina</taxon>
        <taxon>Rhabditomorpha</taxon>
        <taxon>Rhabditoidea</taxon>
        <taxon>Rhabditidae</taxon>
        <taxon>Diploscapter</taxon>
    </lineage>
</organism>
<evidence type="ECO:0000256" key="6">
    <source>
        <dbReference type="ARBA" id="ARBA00022490"/>
    </source>
</evidence>
<dbReference type="SMART" id="SM01284">
    <property type="entry name" value="ECSIT_Cterm"/>
    <property type="match status" value="1"/>
</dbReference>
<dbReference type="InterPro" id="IPR029342">
    <property type="entry name" value="ECIST_C"/>
</dbReference>
<evidence type="ECO:0000256" key="1">
    <source>
        <dbReference type="ARBA" id="ARBA00004123"/>
    </source>
</evidence>
<evidence type="ECO:0000256" key="11">
    <source>
        <dbReference type="ARBA" id="ARBA00023242"/>
    </source>
</evidence>
<dbReference type="PANTHER" id="PTHR13113:SF1">
    <property type="entry name" value="EVOLUTIONARILY CONSERVED SIGNALING INTERMEDIATE IN TOLL PATHWAY, MITOCHONDRIAL"/>
    <property type="match status" value="1"/>
</dbReference>
<proteinExistence type="inferred from homology"/>
<evidence type="ECO:0000256" key="7">
    <source>
        <dbReference type="ARBA" id="ARBA00022588"/>
    </source>
</evidence>
<comment type="caution">
    <text evidence="13">The sequence shown here is derived from an EMBL/GenBank/DDBJ whole genome shotgun (WGS) entry which is preliminary data.</text>
</comment>
<evidence type="ECO:0000313" key="14">
    <source>
        <dbReference type="Proteomes" id="UP000218231"/>
    </source>
</evidence>
<keyword evidence="10" id="KW-0496">Mitochondrion</keyword>
<evidence type="ECO:0000256" key="3">
    <source>
        <dbReference type="ARBA" id="ARBA00004496"/>
    </source>
</evidence>
<dbReference type="AlphaFoldDB" id="A0A2A2J771"/>
<accession>A0A2A2J771</accession>
<dbReference type="STRING" id="2018661.A0A2A2J771"/>